<accession>A0A137NTA0</accession>
<gene>
    <name evidence="1" type="ORF">CONCODRAFT_12219</name>
</gene>
<dbReference type="EMBL" id="KQ964777">
    <property type="protein sequence ID" value="KXN66027.1"/>
    <property type="molecule type" value="Genomic_DNA"/>
</dbReference>
<dbReference type="CDD" id="cd12148">
    <property type="entry name" value="fungal_TF_MHR"/>
    <property type="match status" value="1"/>
</dbReference>
<reference evidence="1 2" key="1">
    <citation type="journal article" date="2015" name="Genome Biol. Evol.">
        <title>Phylogenomic analyses indicate that early fungi evolved digesting cell walls of algal ancestors of land plants.</title>
        <authorList>
            <person name="Chang Y."/>
            <person name="Wang S."/>
            <person name="Sekimoto S."/>
            <person name="Aerts A.L."/>
            <person name="Choi C."/>
            <person name="Clum A."/>
            <person name="LaButti K.M."/>
            <person name="Lindquist E.A."/>
            <person name="Yee Ngan C."/>
            <person name="Ohm R.A."/>
            <person name="Salamov A.A."/>
            <person name="Grigoriev I.V."/>
            <person name="Spatafora J.W."/>
            <person name="Berbee M.L."/>
        </authorList>
    </citation>
    <scope>NUCLEOTIDE SEQUENCE [LARGE SCALE GENOMIC DNA]</scope>
    <source>
        <strain evidence="1 2">NRRL 28638</strain>
    </source>
</reference>
<proteinExistence type="predicted"/>
<protein>
    <recommendedName>
        <fullName evidence="3">Transcription factor domain-containing protein</fullName>
    </recommendedName>
</protein>
<keyword evidence="2" id="KW-1185">Reference proteome</keyword>
<evidence type="ECO:0008006" key="3">
    <source>
        <dbReference type="Google" id="ProtNLM"/>
    </source>
</evidence>
<dbReference type="AlphaFoldDB" id="A0A137NTA0"/>
<evidence type="ECO:0000313" key="1">
    <source>
        <dbReference type="EMBL" id="KXN66027.1"/>
    </source>
</evidence>
<sequence>MFNIRTTDCQAMFIFSNHLLYQGLGKQSLEYFHQAYLMASALGIHKEMPGLNEMDKDERRWIRFTSYNHDSHLCSIMDSLNLLYQINPDSKDPNEFLIAECNCLTIKCFNMYWVKLANLMNKYSQLILFSPQSSLIDSNTQAIYVLQKLFNLSLIRIFDLHLSLSWKCKNPEESGIVKKFTKMHIWLYHNLTITLNSLFSPSSSTLELDQSTKKQLWSTESLYRIATDVNSLCLPMLYCYLCSTLLLYTKLILTHGHIPQLKELFLGKLKLIYDLFRNYRTKYTCLAT</sequence>
<name>A0A137NTA0_CONC2</name>
<dbReference type="Proteomes" id="UP000070444">
    <property type="component" value="Unassembled WGS sequence"/>
</dbReference>
<organism evidence="1 2">
    <name type="scientific">Conidiobolus coronatus (strain ATCC 28846 / CBS 209.66 / NRRL 28638)</name>
    <name type="common">Delacroixia coronata</name>
    <dbReference type="NCBI Taxonomy" id="796925"/>
    <lineage>
        <taxon>Eukaryota</taxon>
        <taxon>Fungi</taxon>
        <taxon>Fungi incertae sedis</taxon>
        <taxon>Zoopagomycota</taxon>
        <taxon>Entomophthoromycotina</taxon>
        <taxon>Entomophthoromycetes</taxon>
        <taxon>Entomophthorales</taxon>
        <taxon>Ancylistaceae</taxon>
        <taxon>Conidiobolus</taxon>
    </lineage>
</organism>
<dbReference type="STRING" id="796925.A0A137NTA0"/>
<evidence type="ECO:0000313" key="2">
    <source>
        <dbReference type="Proteomes" id="UP000070444"/>
    </source>
</evidence>